<dbReference type="Pfam" id="PF12656">
    <property type="entry name" value="G-patch_2"/>
    <property type="match status" value="1"/>
</dbReference>
<feature type="compositionally biased region" description="Low complexity" evidence="4">
    <location>
        <begin position="11"/>
        <end position="24"/>
    </location>
</feature>
<dbReference type="PANTHER" id="PTHR15818">
    <property type="entry name" value="G PATCH AND KOW-CONTAINING"/>
    <property type="match status" value="1"/>
</dbReference>
<evidence type="ECO:0000313" key="7">
    <source>
        <dbReference type="Proteomes" id="UP000683000"/>
    </source>
</evidence>
<protein>
    <submittedName>
        <fullName evidence="6">DExH-box splicing factor binding site-domain-containing protein</fullName>
    </submittedName>
</protein>
<feature type="compositionally biased region" description="Basic and acidic residues" evidence="4">
    <location>
        <begin position="81"/>
        <end position="91"/>
    </location>
</feature>
<accession>A0A8I2YF53</accession>
<dbReference type="GO" id="GO:0005681">
    <property type="term" value="C:spliceosomal complex"/>
    <property type="evidence" value="ECO:0007669"/>
    <property type="project" value="TreeGrafter"/>
</dbReference>
<evidence type="ECO:0000259" key="5">
    <source>
        <dbReference type="Pfam" id="PF12656"/>
    </source>
</evidence>
<feature type="compositionally biased region" description="Basic and acidic residues" evidence="4">
    <location>
        <begin position="266"/>
        <end position="285"/>
    </location>
</feature>
<feature type="compositionally biased region" description="Basic and acidic residues" evidence="4">
    <location>
        <begin position="318"/>
        <end position="338"/>
    </location>
</feature>
<keyword evidence="3" id="KW-0539">Nucleus</keyword>
<dbReference type="Proteomes" id="UP000683000">
    <property type="component" value="Unassembled WGS sequence"/>
</dbReference>
<evidence type="ECO:0000256" key="4">
    <source>
        <dbReference type="SAM" id="MobiDB-lite"/>
    </source>
</evidence>
<dbReference type="OrthoDB" id="5577072at2759"/>
<feature type="region of interest" description="Disordered" evidence="4">
    <location>
        <begin position="1"/>
        <end position="183"/>
    </location>
</feature>
<comment type="subcellular location">
    <subcellularLocation>
        <location evidence="1">Nucleus</location>
    </subcellularLocation>
</comment>
<feature type="region of interest" description="Disordered" evidence="4">
    <location>
        <begin position="263"/>
        <end position="346"/>
    </location>
</feature>
<organism evidence="6 7">
    <name type="scientific">Boletus reticuloceps</name>
    <dbReference type="NCBI Taxonomy" id="495285"/>
    <lineage>
        <taxon>Eukaryota</taxon>
        <taxon>Fungi</taxon>
        <taxon>Dikarya</taxon>
        <taxon>Basidiomycota</taxon>
        <taxon>Agaricomycotina</taxon>
        <taxon>Agaricomycetes</taxon>
        <taxon>Agaricomycetidae</taxon>
        <taxon>Boletales</taxon>
        <taxon>Boletineae</taxon>
        <taxon>Boletaceae</taxon>
        <taxon>Boletoideae</taxon>
        <taxon>Boletus</taxon>
    </lineage>
</organism>
<comment type="caution">
    <text evidence="6">The sequence shown here is derived from an EMBL/GenBank/DDBJ whole genome shotgun (WGS) entry which is preliminary data.</text>
</comment>
<name>A0A8I2YF53_9AGAM</name>
<gene>
    <name evidence="6" type="ORF">JVT61DRAFT_11002</name>
</gene>
<dbReference type="InterPro" id="IPR045166">
    <property type="entry name" value="Spp2-like"/>
</dbReference>
<keyword evidence="7" id="KW-1185">Reference proteome</keyword>
<feature type="compositionally biased region" description="Low complexity" evidence="4">
    <location>
        <begin position="301"/>
        <end position="311"/>
    </location>
</feature>
<reference evidence="6" key="1">
    <citation type="submission" date="2021-03" db="EMBL/GenBank/DDBJ databases">
        <title>Evolutionary innovations through gain and loss of genes in the ectomycorrhizal Boletales.</title>
        <authorList>
            <person name="Wu G."/>
            <person name="Miyauchi S."/>
            <person name="Morin E."/>
            <person name="Yang Z.-L."/>
            <person name="Xu J."/>
            <person name="Martin F.M."/>
        </authorList>
    </citation>
    <scope>NUCLEOTIDE SEQUENCE</scope>
    <source>
        <strain evidence="6">BR01</strain>
    </source>
</reference>
<evidence type="ECO:0000256" key="2">
    <source>
        <dbReference type="ARBA" id="ARBA00008576"/>
    </source>
</evidence>
<proteinExistence type="inferred from homology"/>
<sequence>MPPPPSTVSFTVRRPTPVSRPSSSGPESDAPFKIPALPRRLASAGSSATGSPLAGSPRTFSSREDSGDDGETGIVFANRFGADDASHHTDSSDEENLIASGQRFLQKKTKAPAQEGPLVIPTRPNPDWREAAKRRRAGCSRVQPHTSRATPAFIPDSALPATGADGSVGGLGTRAGEDETAPVIDSIPVPPLSEADALKQDVQELPDVATTDDYERVPISAFGAAMLRGMGWTEGVVAPKSDKRMKNGITELYLPQARPALLGIGAKEREPQDDGSGKKKPKGSDMRYIPVARRESERGENGSSRSGTVSRRGSRSPSRREKDDGTVNREMSAYDDRGGPGTTMRETARERTIGTRTGTETRMWKGITPAVVVLHTEIEGGRERRGSTVNEITQRGVPDRTVERTGDIAGRFDESSIEC</sequence>
<dbReference type="AlphaFoldDB" id="A0A8I2YF53"/>
<evidence type="ECO:0000313" key="6">
    <source>
        <dbReference type="EMBL" id="KAG6370795.1"/>
    </source>
</evidence>
<comment type="similarity">
    <text evidence="2">Belongs to the SPP2 family.</text>
</comment>
<feature type="domain" description="Spp2/MOS2 G-patch" evidence="5">
    <location>
        <begin position="206"/>
        <end position="269"/>
    </location>
</feature>
<dbReference type="EMBL" id="JAGFBS010000044">
    <property type="protein sequence ID" value="KAG6370795.1"/>
    <property type="molecule type" value="Genomic_DNA"/>
</dbReference>
<dbReference type="GO" id="GO:0000398">
    <property type="term" value="P:mRNA splicing, via spliceosome"/>
    <property type="evidence" value="ECO:0007669"/>
    <property type="project" value="InterPro"/>
</dbReference>
<evidence type="ECO:0000256" key="3">
    <source>
        <dbReference type="ARBA" id="ARBA00023242"/>
    </source>
</evidence>
<dbReference type="InterPro" id="IPR026822">
    <property type="entry name" value="Spp2/MOS2_G-patch"/>
</dbReference>
<evidence type="ECO:0000256" key="1">
    <source>
        <dbReference type="ARBA" id="ARBA00004123"/>
    </source>
</evidence>
<dbReference type="PANTHER" id="PTHR15818:SF2">
    <property type="entry name" value="G-PATCH DOMAIN AND KOW MOTIFS-CONTAINING PROTEIN"/>
    <property type="match status" value="1"/>
</dbReference>